<name>A0ABV3M724_9ACTN</name>
<dbReference type="RefSeq" id="WP_359774960.1">
    <property type="nucleotide sequence ID" value="NZ_JBEYRR010000002.1"/>
</dbReference>
<evidence type="ECO:0000256" key="2">
    <source>
        <dbReference type="ARBA" id="ARBA00022806"/>
    </source>
</evidence>
<keyword evidence="6" id="KW-1185">Reference proteome</keyword>
<sequence length="250" mass="27755">MSQAEQYEKCPHQYELQRLRKVKPRPAAWSHQGTAFHAAIETYEEGGRTLAEGEVANVFHVEYVAATKQALADEPNLDNWLTAGTDGKSDIEARYARGLEQARSYVRWAEDHKPAIWKDRAGALGIERHLTADIGGVTVQGYVDQLLDQPDGSVRVRDLKTGSMKSKFQLKTYGVLARKVLGVVVNHADWYMAKTGKLSRPIDVTGVAEEEVAEKFAVLDASVKAGHFPAKPGFHCRFCSVSHACSFRSR</sequence>
<dbReference type="Proteomes" id="UP001553843">
    <property type="component" value="Unassembled WGS sequence"/>
</dbReference>
<accession>A0ABV3M724</accession>
<keyword evidence="2" id="KW-0547">Nucleotide-binding</keyword>
<evidence type="ECO:0000313" key="6">
    <source>
        <dbReference type="Proteomes" id="UP001553843"/>
    </source>
</evidence>
<dbReference type="Gene3D" id="3.90.320.10">
    <property type="match status" value="1"/>
</dbReference>
<keyword evidence="1" id="KW-0227">DNA damage</keyword>
<reference evidence="5 6" key="1">
    <citation type="submission" date="2024-06" db="EMBL/GenBank/DDBJ databases">
        <title>The Natural Products Discovery Center: Release of the First 8490 Sequenced Strains for Exploring Actinobacteria Biosynthetic Diversity.</title>
        <authorList>
            <person name="Kalkreuter E."/>
            <person name="Kautsar S.A."/>
            <person name="Yang D."/>
            <person name="Bader C.D."/>
            <person name="Teijaro C.N."/>
            <person name="Fluegel L."/>
            <person name="Davis C.M."/>
            <person name="Simpson J.R."/>
            <person name="Lauterbach L."/>
            <person name="Steele A.D."/>
            <person name="Gui C."/>
            <person name="Meng S."/>
            <person name="Li G."/>
            <person name="Viehrig K."/>
            <person name="Ye F."/>
            <person name="Su P."/>
            <person name="Kiefer A.F."/>
            <person name="Nichols A."/>
            <person name="Cepeda A.J."/>
            <person name="Yan W."/>
            <person name="Fan B."/>
            <person name="Jiang Y."/>
            <person name="Adhikari A."/>
            <person name="Zheng C.-J."/>
            <person name="Schuster L."/>
            <person name="Cowan T.M."/>
            <person name="Smanski M.J."/>
            <person name="Chevrette M.G."/>
            <person name="De Carvalho L.P.S."/>
            <person name="Shen B."/>
        </authorList>
    </citation>
    <scope>NUCLEOTIDE SEQUENCE [LARGE SCALE GENOMIC DNA]</scope>
    <source>
        <strain evidence="5 6">NPDC047833</strain>
    </source>
</reference>
<keyword evidence="3" id="KW-0234">DNA repair</keyword>
<evidence type="ECO:0000259" key="4">
    <source>
        <dbReference type="Pfam" id="PF12705"/>
    </source>
</evidence>
<gene>
    <name evidence="5" type="ORF">AB0887_36890</name>
</gene>
<dbReference type="InterPro" id="IPR011604">
    <property type="entry name" value="PDDEXK-like_dom_sf"/>
</dbReference>
<keyword evidence="2" id="KW-0347">Helicase</keyword>
<keyword evidence="2" id="KW-0067">ATP-binding</keyword>
<dbReference type="Pfam" id="PF12705">
    <property type="entry name" value="PDDEXK_1"/>
    <property type="match status" value="1"/>
</dbReference>
<proteinExistence type="predicted"/>
<evidence type="ECO:0000313" key="5">
    <source>
        <dbReference type="EMBL" id="MEW2367503.1"/>
    </source>
</evidence>
<evidence type="ECO:0000256" key="1">
    <source>
        <dbReference type="ARBA" id="ARBA00022763"/>
    </source>
</evidence>
<protein>
    <submittedName>
        <fullName evidence="5">PD-(D/E)XK nuclease family protein</fullName>
    </submittedName>
</protein>
<dbReference type="InterPro" id="IPR038726">
    <property type="entry name" value="PDDEXK_AddAB-type"/>
</dbReference>
<evidence type="ECO:0000256" key="3">
    <source>
        <dbReference type="ARBA" id="ARBA00023204"/>
    </source>
</evidence>
<feature type="domain" description="PD-(D/E)XK endonuclease-like" evidence="4">
    <location>
        <begin position="2"/>
        <end position="245"/>
    </location>
</feature>
<organism evidence="5 6">
    <name type="scientific">Streptomyces huasconensis</name>
    <dbReference type="NCBI Taxonomy" id="1854574"/>
    <lineage>
        <taxon>Bacteria</taxon>
        <taxon>Bacillati</taxon>
        <taxon>Actinomycetota</taxon>
        <taxon>Actinomycetes</taxon>
        <taxon>Kitasatosporales</taxon>
        <taxon>Streptomycetaceae</taxon>
        <taxon>Streptomyces</taxon>
    </lineage>
</organism>
<dbReference type="EMBL" id="JBEYRS010000026">
    <property type="protein sequence ID" value="MEW2367503.1"/>
    <property type="molecule type" value="Genomic_DNA"/>
</dbReference>
<keyword evidence="2" id="KW-0378">Hydrolase</keyword>
<comment type="caution">
    <text evidence="5">The sequence shown here is derived from an EMBL/GenBank/DDBJ whole genome shotgun (WGS) entry which is preliminary data.</text>
</comment>